<keyword evidence="1 3" id="KW-0929">Antimicrobial</keyword>
<dbReference type="GO" id="GO:0031640">
    <property type="term" value="P:killing of cells of another organism"/>
    <property type="evidence" value="ECO:0007669"/>
    <property type="project" value="UniProtKB-KW"/>
</dbReference>
<dbReference type="GO" id="GO:0016998">
    <property type="term" value="P:cell wall macromolecule catabolic process"/>
    <property type="evidence" value="ECO:0007669"/>
    <property type="project" value="InterPro"/>
</dbReference>
<dbReference type="InterPro" id="IPR051018">
    <property type="entry name" value="Bacteriophage_GH24"/>
</dbReference>
<proteinExistence type="inferred from homology"/>
<name>A0A1H3TGR5_9BURK</name>
<dbReference type="InterPro" id="IPR023347">
    <property type="entry name" value="Lysozyme_dom_sf"/>
</dbReference>
<dbReference type="RefSeq" id="WP_074923531.1">
    <property type="nucleotide sequence ID" value="NZ_CP141274.1"/>
</dbReference>
<keyword evidence="3" id="KW-0326">Glycosidase</keyword>
<comment type="similarity">
    <text evidence="3">Belongs to the glycosyl hydrolase 24 family.</text>
</comment>
<dbReference type="InterPro" id="IPR002196">
    <property type="entry name" value="Glyco_hydro_24"/>
</dbReference>
<evidence type="ECO:0000256" key="2">
    <source>
        <dbReference type="ARBA" id="ARBA00022638"/>
    </source>
</evidence>
<accession>A0A1H3TGR5</accession>
<dbReference type="EC" id="3.2.1.17" evidence="3"/>
<dbReference type="Pfam" id="PF00959">
    <property type="entry name" value="Phage_lysozyme"/>
    <property type="match status" value="1"/>
</dbReference>
<dbReference type="PANTHER" id="PTHR38107:SF3">
    <property type="entry name" value="LYSOZYME RRRD-RELATED"/>
    <property type="match status" value="1"/>
</dbReference>
<reference evidence="4 5" key="1">
    <citation type="submission" date="2016-10" db="EMBL/GenBank/DDBJ databases">
        <authorList>
            <person name="de Groot N.N."/>
        </authorList>
    </citation>
    <scope>NUCLEOTIDE SEQUENCE [LARGE SCALE GENOMIC DNA]</scope>
    <source>
        <strain evidence="4 5">LMG 24775</strain>
    </source>
</reference>
<dbReference type="GO" id="GO:0009253">
    <property type="term" value="P:peptidoglycan catabolic process"/>
    <property type="evidence" value="ECO:0007669"/>
    <property type="project" value="InterPro"/>
</dbReference>
<gene>
    <name evidence="4" type="ORF">SAMN05421547_12841</name>
</gene>
<keyword evidence="3" id="KW-0378">Hydrolase</keyword>
<dbReference type="Proteomes" id="UP000183417">
    <property type="component" value="Unassembled WGS sequence"/>
</dbReference>
<dbReference type="InterPro" id="IPR023346">
    <property type="entry name" value="Lysozyme-like_dom_sf"/>
</dbReference>
<evidence type="ECO:0000313" key="4">
    <source>
        <dbReference type="EMBL" id="SDZ49078.1"/>
    </source>
</evidence>
<protein>
    <recommendedName>
        <fullName evidence="3">Lysozyme</fullName>
        <ecNumber evidence="3">3.2.1.17</ecNumber>
    </recommendedName>
</protein>
<dbReference type="EMBL" id="FNPE01000028">
    <property type="protein sequence ID" value="SDZ49078.1"/>
    <property type="molecule type" value="Genomic_DNA"/>
</dbReference>
<dbReference type="SUPFAM" id="SSF53955">
    <property type="entry name" value="Lysozyme-like"/>
    <property type="match status" value="1"/>
</dbReference>
<dbReference type="PANTHER" id="PTHR38107">
    <property type="match status" value="1"/>
</dbReference>
<comment type="catalytic activity">
    <reaction evidence="3">
        <text>Hydrolysis of (1-&gt;4)-beta-linkages between N-acetylmuramic acid and N-acetyl-D-glucosamine residues in a peptidoglycan and between N-acetyl-D-glucosamine residues in chitodextrins.</text>
        <dbReference type="EC" id="3.2.1.17"/>
    </reaction>
</comment>
<dbReference type="Gene3D" id="1.10.530.40">
    <property type="match status" value="1"/>
</dbReference>
<dbReference type="GeneID" id="94693390"/>
<evidence type="ECO:0000256" key="1">
    <source>
        <dbReference type="ARBA" id="ARBA00022529"/>
    </source>
</evidence>
<evidence type="ECO:0000313" key="5">
    <source>
        <dbReference type="Proteomes" id="UP000183417"/>
    </source>
</evidence>
<dbReference type="GO" id="GO:0003796">
    <property type="term" value="F:lysozyme activity"/>
    <property type="evidence" value="ECO:0007669"/>
    <property type="project" value="UniProtKB-EC"/>
</dbReference>
<dbReference type="GO" id="GO:0042742">
    <property type="term" value="P:defense response to bacterium"/>
    <property type="evidence" value="ECO:0007669"/>
    <property type="project" value="UniProtKB-KW"/>
</dbReference>
<keyword evidence="2 3" id="KW-0081">Bacteriolytic enzyme</keyword>
<dbReference type="AlphaFoldDB" id="A0A1H3TGR5"/>
<organism evidence="4 5">
    <name type="scientific">Delftia lacustris</name>
    <dbReference type="NCBI Taxonomy" id="558537"/>
    <lineage>
        <taxon>Bacteria</taxon>
        <taxon>Pseudomonadati</taxon>
        <taxon>Pseudomonadota</taxon>
        <taxon>Betaproteobacteria</taxon>
        <taxon>Burkholderiales</taxon>
        <taxon>Comamonadaceae</taxon>
        <taxon>Delftia</taxon>
    </lineage>
</organism>
<evidence type="ECO:0000256" key="3">
    <source>
        <dbReference type="RuleBase" id="RU003788"/>
    </source>
</evidence>
<sequence length="204" mass="22249">MNETLRNRLLATAAGLAATAAGGYVATQEARPSPAVVLAREIGLHYESSGRHIGTPYIDRLGKGQPLTVCAGVTGPEVVAGRYYTPEDCERLERPKYREAERLARRALRHWDSYNVWVQASYIDMAYNVPSALAPDTTVMRLANAGQLDAACLQMPRWVYGTVNGVPTRLPGLVDRRDATRELCAQWGRDGHFSAALVAAKVAP</sequence>